<dbReference type="OrthoDB" id="746543at2759"/>
<dbReference type="AlphaFoldDB" id="A0A3L6PX70"/>
<evidence type="ECO:0000313" key="1">
    <source>
        <dbReference type="EMBL" id="RLM65964.1"/>
    </source>
</evidence>
<dbReference type="PANTHER" id="PTHR33103">
    <property type="entry name" value="OS01G0153900 PROTEIN"/>
    <property type="match status" value="1"/>
</dbReference>
<evidence type="ECO:0000313" key="2">
    <source>
        <dbReference type="Proteomes" id="UP000275267"/>
    </source>
</evidence>
<name>A0A3L6PX70_PANMI</name>
<proteinExistence type="predicted"/>
<accession>A0A3L6PX70</accession>
<dbReference type="Pfam" id="PF05056">
    <property type="entry name" value="DUF674"/>
    <property type="match status" value="1"/>
</dbReference>
<dbReference type="EMBL" id="PQIB02000015">
    <property type="protein sequence ID" value="RLM65964.1"/>
    <property type="molecule type" value="Genomic_DNA"/>
</dbReference>
<gene>
    <name evidence="1" type="ORF">C2845_PM16G18600</name>
</gene>
<dbReference type="InterPro" id="IPR007750">
    <property type="entry name" value="DUF674"/>
</dbReference>
<sequence>MQHAGDALEDDGDLALAGGAREAGVFVKGLLKFIITDDLIVAPASTSLMLSLFQKFGVRDPETIEEKILQLSSEKIISLLKRSLISKQPLTALYFDDTIRNDDADLYVLPEQQNDAGQKLNIAKIKILQTKKNSLLYVEGDAEFIDLLFGLLSIPLGSIIKAFGQWPPNGCVDNLWKSIDHGSGEGSVRQECQSLLLSPKTAPFCSGAAKVLEVDELDPTLDVNCCFKCLKTYGFAEIGRCSNTTIAGIW</sequence>
<organism evidence="1 2">
    <name type="scientific">Panicum miliaceum</name>
    <name type="common">Proso millet</name>
    <name type="synonym">Broomcorn millet</name>
    <dbReference type="NCBI Taxonomy" id="4540"/>
    <lineage>
        <taxon>Eukaryota</taxon>
        <taxon>Viridiplantae</taxon>
        <taxon>Streptophyta</taxon>
        <taxon>Embryophyta</taxon>
        <taxon>Tracheophyta</taxon>
        <taxon>Spermatophyta</taxon>
        <taxon>Magnoliopsida</taxon>
        <taxon>Liliopsida</taxon>
        <taxon>Poales</taxon>
        <taxon>Poaceae</taxon>
        <taxon>PACMAD clade</taxon>
        <taxon>Panicoideae</taxon>
        <taxon>Panicodae</taxon>
        <taxon>Paniceae</taxon>
        <taxon>Panicinae</taxon>
        <taxon>Panicum</taxon>
        <taxon>Panicum sect. Panicum</taxon>
    </lineage>
</organism>
<protein>
    <submittedName>
        <fullName evidence="1">Uncharacterized protein</fullName>
    </submittedName>
</protein>
<dbReference type="Proteomes" id="UP000275267">
    <property type="component" value="Unassembled WGS sequence"/>
</dbReference>
<reference evidence="2" key="1">
    <citation type="journal article" date="2019" name="Nat. Commun.">
        <title>The genome of broomcorn millet.</title>
        <authorList>
            <person name="Zou C."/>
            <person name="Miki D."/>
            <person name="Li D."/>
            <person name="Tang Q."/>
            <person name="Xiao L."/>
            <person name="Rajput S."/>
            <person name="Deng P."/>
            <person name="Jia W."/>
            <person name="Huang R."/>
            <person name="Zhang M."/>
            <person name="Sun Y."/>
            <person name="Hu J."/>
            <person name="Fu X."/>
            <person name="Schnable P.S."/>
            <person name="Li F."/>
            <person name="Zhang H."/>
            <person name="Feng B."/>
            <person name="Zhu X."/>
            <person name="Liu R."/>
            <person name="Schnable J.C."/>
            <person name="Zhu J.-K."/>
            <person name="Zhang H."/>
        </authorList>
    </citation>
    <scope>NUCLEOTIDE SEQUENCE [LARGE SCALE GENOMIC DNA]</scope>
</reference>
<keyword evidence="2" id="KW-1185">Reference proteome</keyword>
<dbReference type="PANTHER" id="PTHR33103:SF27">
    <property type="entry name" value="OS04G0594700 PROTEIN"/>
    <property type="match status" value="1"/>
</dbReference>
<comment type="caution">
    <text evidence="1">The sequence shown here is derived from an EMBL/GenBank/DDBJ whole genome shotgun (WGS) entry which is preliminary data.</text>
</comment>